<sequence>MGIVLPFQILACGTPLFPQPAPFFQPGDQNGTQISICSVYGSGLFYSFGNSPWMPLAII</sequence>
<reference evidence="2" key="1">
    <citation type="submission" date="2015-01" db="EMBL/GenBank/DDBJ databases">
        <title>Comparative genome analysis of Bacillus coagulans HM-08, Clostridium butyricum HM-68, Bacillus subtilis HM-66 and Bacillus paralicheniformis BL-09.</title>
        <authorList>
            <person name="Zhang H."/>
        </authorList>
    </citation>
    <scope>NUCLEOTIDE SEQUENCE [LARGE SCALE GENOMIC DNA]</scope>
    <source>
        <strain evidence="2">HM-08</strain>
    </source>
</reference>
<proteinExistence type="predicted"/>
<accession>A0AAN0WB46</accession>
<evidence type="ECO:0000313" key="1">
    <source>
        <dbReference type="EMBL" id="AJO21856.1"/>
    </source>
</evidence>
<dbReference type="Proteomes" id="UP000032024">
    <property type="component" value="Chromosome"/>
</dbReference>
<dbReference type="AlphaFoldDB" id="A0AAN0WB46"/>
<evidence type="ECO:0000313" key="2">
    <source>
        <dbReference type="Proteomes" id="UP000032024"/>
    </source>
</evidence>
<name>A0AAN0WB46_HEYCO</name>
<protein>
    <submittedName>
        <fullName evidence="1">Uncharacterized protein</fullName>
    </submittedName>
</protein>
<keyword evidence="2" id="KW-1185">Reference proteome</keyword>
<gene>
    <name evidence="1" type="ORF">SB48_HM08orf01624</name>
</gene>
<organism evidence="1 2">
    <name type="scientific">Heyndrickxia coagulans</name>
    <name type="common">Weizmannia coagulans</name>
    <dbReference type="NCBI Taxonomy" id="1398"/>
    <lineage>
        <taxon>Bacteria</taxon>
        <taxon>Bacillati</taxon>
        <taxon>Bacillota</taxon>
        <taxon>Bacilli</taxon>
        <taxon>Bacillales</taxon>
        <taxon>Bacillaceae</taxon>
        <taxon>Heyndrickxia</taxon>
    </lineage>
</organism>
<dbReference type="EMBL" id="CP010525">
    <property type="protein sequence ID" value="AJO21856.1"/>
    <property type="molecule type" value="Genomic_DNA"/>
</dbReference>